<keyword evidence="3" id="KW-1185">Reference proteome</keyword>
<dbReference type="AlphaFoldDB" id="A0A4Q7VI71"/>
<sequence>MKTYLPHYFKRIGILLVLAAMILSITGGIDDIRKGFVEGWTNGSNQSQGLYGESVIEAPSIEPYLSKEESEMYVNISLFFSITGFILYLFSKEKINDEFMQHLRLKSMLQAFIVSWIIYGTAKVFSSIIPMDGIYILQMQLIVYVILFRRNKNNELDLETEV</sequence>
<proteinExistence type="predicted"/>
<protein>
    <submittedName>
        <fullName evidence="2">Uncharacterized protein</fullName>
    </submittedName>
</protein>
<dbReference type="RefSeq" id="WP_130305584.1">
    <property type="nucleotide sequence ID" value="NZ_SHKN01000001.1"/>
</dbReference>
<dbReference type="EMBL" id="SHKN01000001">
    <property type="protein sequence ID" value="RZT95638.1"/>
    <property type="molecule type" value="Genomic_DNA"/>
</dbReference>
<reference evidence="2 3" key="1">
    <citation type="submission" date="2019-02" db="EMBL/GenBank/DDBJ databases">
        <title>Genomic Encyclopedia of Type Strains, Phase IV (KMG-IV): sequencing the most valuable type-strain genomes for metagenomic binning, comparative biology and taxonomic classification.</title>
        <authorList>
            <person name="Goeker M."/>
        </authorList>
    </citation>
    <scope>NUCLEOTIDE SEQUENCE [LARGE SCALE GENOMIC DNA]</scope>
    <source>
        <strain evidence="2 3">DSM 28825</strain>
    </source>
</reference>
<evidence type="ECO:0000313" key="2">
    <source>
        <dbReference type="EMBL" id="RZT95638.1"/>
    </source>
</evidence>
<keyword evidence="1" id="KW-0472">Membrane</keyword>
<dbReference type="Proteomes" id="UP000293562">
    <property type="component" value="Unassembled WGS sequence"/>
</dbReference>
<keyword evidence="1" id="KW-1133">Transmembrane helix</keyword>
<feature type="transmembrane region" description="Helical" evidence="1">
    <location>
        <begin position="72"/>
        <end position="91"/>
    </location>
</feature>
<feature type="transmembrane region" description="Helical" evidence="1">
    <location>
        <begin position="12"/>
        <end position="29"/>
    </location>
</feature>
<organism evidence="2 3">
    <name type="scientific">Ancylomarina subtilis</name>
    <dbReference type="NCBI Taxonomy" id="1639035"/>
    <lineage>
        <taxon>Bacteria</taxon>
        <taxon>Pseudomonadati</taxon>
        <taxon>Bacteroidota</taxon>
        <taxon>Bacteroidia</taxon>
        <taxon>Marinilabiliales</taxon>
        <taxon>Marinifilaceae</taxon>
        <taxon>Ancylomarina</taxon>
    </lineage>
</organism>
<evidence type="ECO:0000256" key="1">
    <source>
        <dbReference type="SAM" id="Phobius"/>
    </source>
</evidence>
<evidence type="ECO:0000313" key="3">
    <source>
        <dbReference type="Proteomes" id="UP000293562"/>
    </source>
</evidence>
<comment type="caution">
    <text evidence="2">The sequence shown here is derived from an EMBL/GenBank/DDBJ whole genome shotgun (WGS) entry which is preliminary data.</text>
</comment>
<accession>A0A4Q7VI71</accession>
<name>A0A4Q7VI71_9BACT</name>
<gene>
    <name evidence="2" type="ORF">EV201_0262</name>
</gene>
<keyword evidence="1" id="KW-0812">Transmembrane</keyword>
<dbReference type="OrthoDB" id="894278at2"/>